<evidence type="ECO:0000259" key="11">
    <source>
        <dbReference type="Pfam" id="PF13609"/>
    </source>
</evidence>
<dbReference type="RefSeq" id="WP_132967896.1">
    <property type="nucleotide sequence ID" value="NZ_LEKL01000021.1"/>
</dbReference>
<dbReference type="EMBL" id="VDGV01000206">
    <property type="protein sequence ID" value="TNG85587.1"/>
    <property type="molecule type" value="Genomic_DNA"/>
</dbReference>
<evidence type="ECO:0000256" key="4">
    <source>
        <dbReference type="ARBA" id="ARBA00022692"/>
    </source>
</evidence>
<evidence type="ECO:0000256" key="7">
    <source>
        <dbReference type="ARBA" id="ARBA00023114"/>
    </source>
</evidence>
<keyword evidence="4" id="KW-0812">Transmembrane</keyword>
<accession>A0A4R3Y2D0</accession>
<dbReference type="InterPro" id="IPR002299">
    <property type="entry name" value="Porin_Neis"/>
</dbReference>
<evidence type="ECO:0000256" key="1">
    <source>
        <dbReference type="ARBA" id="ARBA00004571"/>
    </source>
</evidence>
<dbReference type="EMBL" id="SMCP01000012">
    <property type="protein sequence ID" value="TCV84183.1"/>
    <property type="molecule type" value="Genomic_DNA"/>
</dbReference>
<dbReference type="Pfam" id="PF13609">
    <property type="entry name" value="Porin_4"/>
    <property type="match status" value="1"/>
</dbReference>
<keyword evidence="8" id="KW-0472">Membrane</keyword>
<evidence type="ECO:0000256" key="8">
    <source>
        <dbReference type="ARBA" id="ARBA00023136"/>
    </source>
</evidence>
<name>A0A4R3Y2D0_9PAST</name>
<feature type="signal peptide" evidence="10">
    <location>
        <begin position="1"/>
        <end position="20"/>
    </location>
</feature>
<evidence type="ECO:0000313" key="12">
    <source>
        <dbReference type="EMBL" id="TCV84183.1"/>
    </source>
</evidence>
<evidence type="ECO:0000256" key="6">
    <source>
        <dbReference type="ARBA" id="ARBA00023065"/>
    </source>
</evidence>
<dbReference type="PRINTS" id="PR00184">
    <property type="entry name" value="NEISSPPORIN"/>
</dbReference>
<dbReference type="SUPFAM" id="SSF56935">
    <property type="entry name" value="Porins"/>
    <property type="match status" value="1"/>
</dbReference>
<dbReference type="InterPro" id="IPR033900">
    <property type="entry name" value="Gram_neg_porin_domain"/>
</dbReference>
<dbReference type="CDD" id="cd00342">
    <property type="entry name" value="gram_neg_porins"/>
    <property type="match status" value="1"/>
</dbReference>
<keyword evidence="6" id="KW-0406">Ion transport</keyword>
<keyword evidence="7" id="KW-0626">Porin</keyword>
<dbReference type="GO" id="GO:0015288">
    <property type="term" value="F:porin activity"/>
    <property type="evidence" value="ECO:0007669"/>
    <property type="project" value="UniProtKB-KW"/>
</dbReference>
<evidence type="ECO:0000256" key="5">
    <source>
        <dbReference type="ARBA" id="ARBA00022729"/>
    </source>
</evidence>
<proteinExistence type="predicted"/>
<gene>
    <name evidence="12" type="ORF">EDC16_11212</name>
    <name evidence="13" type="ORF">FHQ21_12635</name>
</gene>
<keyword evidence="9" id="KW-0998">Cell outer membrane</keyword>
<dbReference type="AlphaFoldDB" id="A0A4R3Y2D0"/>
<keyword evidence="2" id="KW-0813">Transport</keyword>
<dbReference type="GO" id="GO:0006811">
    <property type="term" value="P:monoatomic ion transport"/>
    <property type="evidence" value="ECO:0007669"/>
    <property type="project" value="UniProtKB-KW"/>
</dbReference>
<reference evidence="12 14" key="1">
    <citation type="submission" date="2019-03" db="EMBL/GenBank/DDBJ databases">
        <title>Genomic Encyclopedia of Type Strains, Phase IV (KMG-IV): sequencing the most valuable type-strain genomes for metagenomic binning, comparative biology and taxonomic classification.</title>
        <authorList>
            <person name="Goeker M."/>
        </authorList>
    </citation>
    <scope>NUCLEOTIDE SEQUENCE [LARGE SCALE GENOMIC DNA]</scope>
    <source>
        <strain evidence="12 14">DSM 28140</strain>
    </source>
</reference>
<dbReference type="GO" id="GO:0009279">
    <property type="term" value="C:cell outer membrane"/>
    <property type="evidence" value="ECO:0007669"/>
    <property type="project" value="UniProtKB-SubCell"/>
</dbReference>
<comment type="caution">
    <text evidence="12">The sequence shown here is derived from an EMBL/GenBank/DDBJ whole genome shotgun (WGS) entry which is preliminary data.</text>
</comment>
<dbReference type="InterPro" id="IPR023614">
    <property type="entry name" value="Porin_dom_sf"/>
</dbReference>
<dbReference type="GO" id="GO:0046930">
    <property type="term" value="C:pore complex"/>
    <property type="evidence" value="ECO:0007669"/>
    <property type="project" value="UniProtKB-KW"/>
</dbReference>
<feature type="domain" description="Porin" evidence="11">
    <location>
        <begin position="7"/>
        <end position="323"/>
    </location>
</feature>
<evidence type="ECO:0000256" key="10">
    <source>
        <dbReference type="SAM" id="SignalP"/>
    </source>
</evidence>
<organism evidence="12 14">
    <name type="scientific">Testudinibacter aquarius</name>
    <dbReference type="NCBI Taxonomy" id="1524974"/>
    <lineage>
        <taxon>Bacteria</taxon>
        <taxon>Pseudomonadati</taxon>
        <taxon>Pseudomonadota</taxon>
        <taxon>Gammaproteobacteria</taxon>
        <taxon>Pasteurellales</taxon>
        <taxon>Pasteurellaceae</taxon>
        <taxon>Testudinibacter</taxon>
    </lineage>
</organism>
<evidence type="ECO:0000313" key="14">
    <source>
        <dbReference type="Proteomes" id="UP000294619"/>
    </source>
</evidence>
<keyword evidence="3" id="KW-1134">Transmembrane beta strand</keyword>
<keyword evidence="15" id="KW-1185">Reference proteome</keyword>
<comment type="subcellular location">
    <subcellularLocation>
        <location evidence="1">Cell outer membrane</location>
        <topology evidence="1">Multi-pass membrane protein</topology>
    </subcellularLocation>
</comment>
<protein>
    <submittedName>
        <fullName evidence="12 13">Porin</fullName>
    </submittedName>
</protein>
<evidence type="ECO:0000313" key="15">
    <source>
        <dbReference type="Proteomes" id="UP000305526"/>
    </source>
</evidence>
<evidence type="ECO:0000256" key="3">
    <source>
        <dbReference type="ARBA" id="ARBA00022452"/>
    </source>
</evidence>
<evidence type="ECO:0000256" key="9">
    <source>
        <dbReference type="ARBA" id="ARBA00023237"/>
    </source>
</evidence>
<sequence length="347" mass="37684">MKKTLIALSVAAVAATSANAAVVYDQDGAKVEVGGSLRVLLSKDSGERADLKNKGSRLVVKGSQDLGSGLSALANIEFRFEKDNENGFNDVETKRLYAGFKQDGVGTITFGRQLTNLDDVGLSDYTYDLGGVNQTQTSANKSVKFRSAEWSGFSFGLDYMFGEADKDEYNNKAGWGAALFYTADLAANTQLNLNGGFSQVKSNNVAEHKENAFTVGSELVVDKFAIAVDYSQNKSTNGVDSITYRSMSNSTVSQLPFNKKREIGLGLKYQYLDNASIYGQYIWGRADQVDLKKAANLRAWIVGADYKLHKNVITYVEGGSFKAKYNAEIGGGKDTDNYAGVGLRVFF</sequence>
<dbReference type="Proteomes" id="UP000305526">
    <property type="component" value="Unassembled WGS sequence"/>
</dbReference>
<dbReference type="Gene3D" id="2.40.160.10">
    <property type="entry name" value="Porin"/>
    <property type="match status" value="1"/>
</dbReference>
<reference evidence="13 15" key="2">
    <citation type="submission" date="2019-05" db="EMBL/GenBank/DDBJ databases">
        <title>Pasteurellaceae isolates from reptiles.</title>
        <authorList>
            <person name="Bojesen A.M."/>
            <person name="Lund E."/>
        </authorList>
    </citation>
    <scope>NUCLEOTIDE SEQUENCE [LARGE SCALE GENOMIC DNA]</scope>
    <source>
        <strain evidence="13 15">ELNT2x</strain>
    </source>
</reference>
<dbReference type="PANTHER" id="PTHR34501">
    <property type="entry name" value="PROTEIN YDDL-RELATED"/>
    <property type="match status" value="1"/>
</dbReference>
<evidence type="ECO:0000256" key="2">
    <source>
        <dbReference type="ARBA" id="ARBA00022448"/>
    </source>
</evidence>
<dbReference type="PANTHER" id="PTHR34501:SF2">
    <property type="entry name" value="OUTER MEMBRANE PORIN F-RELATED"/>
    <property type="match status" value="1"/>
</dbReference>
<dbReference type="Proteomes" id="UP000294619">
    <property type="component" value="Unassembled WGS sequence"/>
</dbReference>
<keyword evidence="5 10" id="KW-0732">Signal</keyword>
<dbReference type="InterPro" id="IPR050298">
    <property type="entry name" value="Gram-neg_bact_OMP"/>
</dbReference>
<feature type="chain" id="PRO_5020289552" evidence="10">
    <location>
        <begin position="21"/>
        <end position="347"/>
    </location>
</feature>
<evidence type="ECO:0000313" key="13">
    <source>
        <dbReference type="EMBL" id="TNG85587.1"/>
    </source>
</evidence>